<keyword evidence="2" id="KW-0804">Transcription</keyword>
<keyword evidence="5" id="KW-1185">Reference proteome</keyword>
<gene>
    <name evidence="4" type="ORF">SAMN04490178_102231</name>
</gene>
<dbReference type="InterPro" id="IPR036390">
    <property type="entry name" value="WH_DNA-bd_sf"/>
</dbReference>
<dbReference type="EMBL" id="FODY01000002">
    <property type="protein sequence ID" value="SEO50788.1"/>
    <property type="molecule type" value="Genomic_DNA"/>
</dbReference>
<dbReference type="InterPro" id="IPR001034">
    <property type="entry name" value="DeoR_HTH"/>
</dbReference>
<dbReference type="Pfam" id="PF08220">
    <property type="entry name" value="HTH_DeoR"/>
    <property type="match status" value="1"/>
</dbReference>
<dbReference type="STRING" id="112903.SAMN04490178_102231"/>
<dbReference type="PANTHER" id="PTHR30363">
    <property type="entry name" value="HTH-TYPE TRANSCRIPTIONAL REGULATOR SRLR-RELATED"/>
    <property type="match status" value="1"/>
</dbReference>
<evidence type="ECO:0000313" key="4">
    <source>
        <dbReference type="EMBL" id="SEO50788.1"/>
    </source>
</evidence>
<dbReference type="OrthoDB" id="9797223at2"/>
<dbReference type="SUPFAM" id="SSF100950">
    <property type="entry name" value="NagB/RpiA/CoA transferase-like"/>
    <property type="match status" value="1"/>
</dbReference>
<feature type="domain" description="HTH deoR-type" evidence="3">
    <location>
        <begin position="1"/>
        <end position="48"/>
    </location>
</feature>
<evidence type="ECO:0000256" key="2">
    <source>
        <dbReference type="ARBA" id="ARBA00023163"/>
    </source>
</evidence>
<protein>
    <submittedName>
        <fullName evidence="4">DNA-binding transcriptional regulator of sugar metabolism, DeoR/GlpR family</fullName>
    </submittedName>
</protein>
<evidence type="ECO:0000256" key="1">
    <source>
        <dbReference type="ARBA" id="ARBA00023015"/>
    </source>
</evidence>
<dbReference type="SMART" id="SM01134">
    <property type="entry name" value="DeoRC"/>
    <property type="match status" value="1"/>
</dbReference>
<dbReference type="Proteomes" id="UP000198847">
    <property type="component" value="Unassembled WGS sequence"/>
</dbReference>
<accession>A0A1H8Q9U9</accession>
<dbReference type="Gene3D" id="1.10.10.10">
    <property type="entry name" value="Winged helix-like DNA-binding domain superfamily/Winged helix DNA-binding domain"/>
    <property type="match status" value="1"/>
</dbReference>
<dbReference type="InterPro" id="IPR037171">
    <property type="entry name" value="NagB/RpiA_transferase-like"/>
</dbReference>
<dbReference type="InterPro" id="IPR036388">
    <property type="entry name" value="WH-like_DNA-bd_sf"/>
</dbReference>
<dbReference type="SMART" id="SM00420">
    <property type="entry name" value="HTH_DEOR"/>
    <property type="match status" value="1"/>
</dbReference>
<evidence type="ECO:0000259" key="3">
    <source>
        <dbReference type="PROSITE" id="PS51000"/>
    </source>
</evidence>
<dbReference type="AlphaFoldDB" id="A0A1H8Q9U9"/>
<reference evidence="4 5" key="1">
    <citation type="submission" date="2016-10" db="EMBL/GenBank/DDBJ databases">
        <authorList>
            <person name="de Groot N.N."/>
        </authorList>
    </citation>
    <scope>NUCLEOTIDE SEQUENCE [LARGE SCALE GENOMIC DNA]</scope>
    <source>
        <strain evidence="4 5">DSM 13305</strain>
    </source>
</reference>
<proteinExistence type="predicted"/>
<keyword evidence="1" id="KW-0805">Transcription regulation</keyword>
<dbReference type="InterPro" id="IPR050313">
    <property type="entry name" value="Carb_Metab_HTH_regulators"/>
</dbReference>
<dbReference type="PRINTS" id="PR00037">
    <property type="entry name" value="HTHLACR"/>
</dbReference>
<dbReference type="PANTHER" id="PTHR30363:SF44">
    <property type="entry name" value="AGA OPERON TRANSCRIPTIONAL REPRESSOR-RELATED"/>
    <property type="match status" value="1"/>
</dbReference>
<dbReference type="GO" id="GO:0003677">
    <property type="term" value="F:DNA binding"/>
    <property type="evidence" value="ECO:0007669"/>
    <property type="project" value="UniProtKB-KW"/>
</dbReference>
<dbReference type="Pfam" id="PF00455">
    <property type="entry name" value="DeoRC"/>
    <property type="match status" value="1"/>
</dbReference>
<dbReference type="SUPFAM" id="SSF46785">
    <property type="entry name" value="Winged helix' DNA-binding domain"/>
    <property type="match status" value="1"/>
</dbReference>
<sequence length="241" mass="27281">MECLKQNNKVYVNELSKLFQVTEETIRRDLEKLENEGLLYRSHGGAVLKDPIIEDLSFSKRSVENSPAKQIIADKAKLLINDGDTIMVDSSTTAQALIHLLVNKKNITIITNSIKLLNDFADTDFTMISTGGDLRSHSFAQVGTAACKALSRYYVDFAIISCKGIDREKGIMESNEAESDIKQQMVRQVRSTLLLVDHSKFDKISFIKTLDFTDVDYIVTDQKPDIGWINFLKKHNIKLIY</sequence>
<dbReference type="GO" id="GO:0003700">
    <property type="term" value="F:DNA-binding transcription factor activity"/>
    <property type="evidence" value="ECO:0007669"/>
    <property type="project" value="InterPro"/>
</dbReference>
<organism evidence="4 5">
    <name type="scientific">Propionispora vibrioides</name>
    <dbReference type="NCBI Taxonomy" id="112903"/>
    <lineage>
        <taxon>Bacteria</taxon>
        <taxon>Bacillati</taxon>
        <taxon>Bacillota</taxon>
        <taxon>Negativicutes</taxon>
        <taxon>Selenomonadales</taxon>
        <taxon>Sporomusaceae</taxon>
        <taxon>Propionispora</taxon>
    </lineage>
</organism>
<dbReference type="InterPro" id="IPR014036">
    <property type="entry name" value="DeoR-like_C"/>
</dbReference>
<dbReference type="PROSITE" id="PS51000">
    <property type="entry name" value="HTH_DEOR_2"/>
    <property type="match status" value="1"/>
</dbReference>
<dbReference type="Gene3D" id="3.40.50.1360">
    <property type="match status" value="1"/>
</dbReference>
<evidence type="ECO:0000313" key="5">
    <source>
        <dbReference type="Proteomes" id="UP000198847"/>
    </source>
</evidence>
<keyword evidence="4" id="KW-0238">DNA-binding</keyword>
<name>A0A1H8Q9U9_9FIRM</name>